<name>A0A4D9E3L6_9SAUR</name>
<gene>
    <name evidence="1" type="ORF">DR999_PMT16230</name>
</gene>
<comment type="caution">
    <text evidence="1">The sequence shown here is derived from an EMBL/GenBank/DDBJ whole genome shotgun (WGS) entry which is preliminary data.</text>
</comment>
<protein>
    <submittedName>
        <fullName evidence="1">Transcriptional enhancer factor TEF-1</fullName>
    </submittedName>
</protein>
<evidence type="ECO:0000313" key="1">
    <source>
        <dbReference type="EMBL" id="TFK01550.1"/>
    </source>
</evidence>
<evidence type="ECO:0000313" key="2">
    <source>
        <dbReference type="Proteomes" id="UP000297703"/>
    </source>
</evidence>
<sequence>MSALAHPIRHAKEESRGVSMLRVGGQAQRSAWLKLGIYHYQTGLCWSPRNGWTGAKGQLHLSTGAFVCLPQPVSSTLTVSGARMKIQQLSLAVSEATSKGAHNPANPASRVCAFKAMWEWKVREAVLQLPQLVQVPLQ</sequence>
<organism evidence="1 2">
    <name type="scientific">Platysternon megacephalum</name>
    <name type="common">big-headed turtle</name>
    <dbReference type="NCBI Taxonomy" id="55544"/>
    <lineage>
        <taxon>Eukaryota</taxon>
        <taxon>Metazoa</taxon>
        <taxon>Chordata</taxon>
        <taxon>Craniata</taxon>
        <taxon>Vertebrata</taxon>
        <taxon>Euteleostomi</taxon>
        <taxon>Archelosauria</taxon>
        <taxon>Testudinata</taxon>
        <taxon>Testudines</taxon>
        <taxon>Cryptodira</taxon>
        <taxon>Durocryptodira</taxon>
        <taxon>Testudinoidea</taxon>
        <taxon>Platysternidae</taxon>
        <taxon>Platysternon</taxon>
    </lineage>
</organism>
<proteinExistence type="predicted"/>
<dbReference type="EMBL" id="QXTE01000224">
    <property type="protein sequence ID" value="TFK01550.1"/>
    <property type="molecule type" value="Genomic_DNA"/>
</dbReference>
<dbReference type="AlphaFoldDB" id="A0A4D9E3L6"/>
<reference evidence="1 2" key="1">
    <citation type="submission" date="2019-04" db="EMBL/GenBank/DDBJ databases">
        <title>Draft genome of the big-headed turtle Platysternon megacephalum.</title>
        <authorList>
            <person name="Gong S."/>
        </authorList>
    </citation>
    <scope>NUCLEOTIDE SEQUENCE [LARGE SCALE GENOMIC DNA]</scope>
    <source>
        <strain evidence="1">DO16091913</strain>
        <tissue evidence="1">Muscle</tissue>
    </source>
</reference>
<dbReference type="Proteomes" id="UP000297703">
    <property type="component" value="Unassembled WGS sequence"/>
</dbReference>
<reference evidence="1 2" key="2">
    <citation type="submission" date="2019-04" db="EMBL/GenBank/DDBJ databases">
        <title>The genome sequence of big-headed turtle.</title>
        <authorList>
            <person name="Gong S."/>
        </authorList>
    </citation>
    <scope>NUCLEOTIDE SEQUENCE [LARGE SCALE GENOMIC DNA]</scope>
    <source>
        <strain evidence="1">DO16091913</strain>
        <tissue evidence="1">Muscle</tissue>
    </source>
</reference>
<keyword evidence="2" id="KW-1185">Reference proteome</keyword>
<accession>A0A4D9E3L6</accession>